<dbReference type="Pfam" id="PF13489">
    <property type="entry name" value="Methyltransf_23"/>
    <property type="match status" value="1"/>
</dbReference>
<dbReference type="SUPFAM" id="SSF53335">
    <property type="entry name" value="S-adenosyl-L-methionine-dependent methyltransferases"/>
    <property type="match status" value="1"/>
</dbReference>
<dbReference type="PANTHER" id="PTHR22809:SF5">
    <property type="entry name" value="TRNA N(3)-METHYLCYTIDINE METHYLTRANSFERASE METTL6"/>
    <property type="match status" value="1"/>
</dbReference>
<dbReference type="InterPro" id="IPR029063">
    <property type="entry name" value="SAM-dependent_MTases_sf"/>
</dbReference>
<organism evidence="5 6">
    <name type="scientific">Batrachochytrium dendrobatidis (strain JEL423)</name>
    <dbReference type="NCBI Taxonomy" id="403673"/>
    <lineage>
        <taxon>Eukaryota</taxon>
        <taxon>Fungi</taxon>
        <taxon>Fungi incertae sedis</taxon>
        <taxon>Chytridiomycota</taxon>
        <taxon>Chytridiomycota incertae sedis</taxon>
        <taxon>Chytridiomycetes</taxon>
        <taxon>Rhizophydiales</taxon>
        <taxon>Rhizophydiales incertae sedis</taxon>
        <taxon>Batrachochytrium</taxon>
    </lineage>
</organism>
<keyword evidence="3 4" id="KW-0808">Transferase</keyword>
<protein>
    <recommendedName>
        <fullName evidence="4">tRNA N(3)-methylcytidine methyltransferase</fullName>
        <ecNumber evidence="4">2.1.1.-</ecNumber>
    </recommendedName>
</protein>
<evidence type="ECO:0000313" key="5">
    <source>
        <dbReference type="EMBL" id="OAJ42139.1"/>
    </source>
</evidence>
<dbReference type="PIRSF" id="PIRSF037755">
    <property type="entry name" value="Mettl2_prd"/>
    <property type="match status" value="1"/>
</dbReference>
<dbReference type="PANTHER" id="PTHR22809">
    <property type="entry name" value="METHYLTRANSFERASE-RELATED"/>
    <property type="match status" value="1"/>
</dbReference>
<dbReference type="EC" id="2.1.1.-" evidence="4"/>
<accession>A0A177WPU5</accession>
<gene>
    <name evidence="5" type="ORF">BDEG_25638</name>
</gene>
<dbReference type="Proteomes" id="UP000077115">
    <property type="component" value="Unassembled WGS sequence"/>
</dbReference>
<evidence type="ECO:0000256" key="1">
    <source>
        <dbReference type="ARBA" id="ARBA00009725"/>
    </source>
</evidence>
<dbReference type="EMBL" id="DS022307">
    <property type="protein sequence ID" value="OAJ42139.1"/>
    <property type="molecule type" value="Genomic_DNA"/>
</dbReference>
<dbReference type="eggNOG" id="KOG2361">
    <property type="taxonomic scope" value="Eukaryota"/>
</dbReference>
<evidence type="ECO:0000256" key="2">
    <source>
        <dbReference type="ARBA" id="ARBA00022603"/>
    </source>
</evidence>
<dbReference type="Gene3D" id="3.40.50.150">
    <property type="entry name" value="Vaccinia Virus protein VP39"/>
    <property type="match status" value="1"/>
</dbReference>
<evidence type="ECO:0000313" key="6">
    <source>
        <dbReference type="Proteomes" id="UP000077115"/>
    </source>
</evidence>
<dbReference type="AlphaFoldDB" id="A0A177WPU5"/>
<dbReference type="STRING" id="403673.A0A177WPU5"/>
<reference evidence="5 6" key="2">
    <citation type="submission" date="2016-05" db="EMBL/GenBank/DDBJ databases">
        <title>Lineage-specific infection strategies underlie the spectrum of fungal disease in amphibians.</title>
        <authorList>
            <person name="Cuomo C.A."/>
            <person name="Farrer R.A."/>
            <person name="James T."/>
            <person name="Longcore J."/>
            <person name="Birren B."/>
        </authorList>
    </citation>
    <scope>NUCLEOTIDE SEQUENCE [LARGE SCALE GENOMIC DNA]</scope>
    <source>
        <strain evidence="5 6">JEL423</strain>
    </source>
</reference>
<name>A0A177WPU5_BATDL</name>
<sequence length="266" mass="30936">MADQDQLRIEALDGQINLAIAPTEFKRNKLVDEAARNWDIFYKACSQYYRNTTNFFKDRHWIEREFPDLKETEHGEPNSKKLLGCGVGNFVFPLLQSNKEFFIYACDYSKRAVDFVKASPNYDTSRCKGFVCDLTKDSLVDDVPESSLDIVSAIFMLSAVPPWKMPQVVANIKQVLKPGGVILFRDYGLYDAAQLRFKAENRIDDCFYARSDGTFSYYFSKEYLKKLFEADGFQIQECEYVKKEVVNRKEAKKMDRIFLQARIQKI</sequence>
<proteinExistence type="inferred from homology"/>
<dbReference type="OrthoDB" id="417697at2759"/>
<evidence type="ECO:0000256" key="4">
    <source>
        <dbReference type="PIRNR" id="PIRNR037755"/>
    </source>
</evidence>
<comment type="function">
    <text evidence="4">S-adenosyl-L-methionine-dependent methyltransferase.</text>
</comment>
<reference evidence="5 6" key="1">
    <citation type="submission" date="2006-10" db="EMBL/GenBank/DDBJ databases">
        <title>The Genome Sequence of Batrachochytrium dendrobatidis JEL423.</title>
        <authorList>
            <consortium name="The Broad Institute Genome Sequencing Platform"/>
            <person name="Birren B."/>
            <person name="Lander E."/>
            <person name="Galagan J."/>
            <person name="Cuomo C."/>
            <person name="Devon K."/>
            <person name="Jaffe D."/>
            <person name="Butler J."/>
            <person name="Alvarez P."/>
            <person name="Gnerre S."/>
            <person name="Grabherr M."/>
            <person name="Kleber M."/>
            <person name="Mauceli E."/>
            <person name="Brockman W."/>
            <person name="Young S."/>
            <person name="LaButti K."/>
            <person name="Sykes S."/>
            <person name="DeCaprio D."/>
            <person name="Crawford M."/>
            <person name="Koehrsen M."/>
            <person name="Engels R."/>
            <person name="Montgomery P."/>
            <person name="Pearson M."/>
            <person name="Howarth C."/>
            <person name="Larson L."/>
            <person name="White J."/>
            <person name="O'Leary S."/>
            <person name="Kodira C."/>
            <person name="Zeng Q."/>
            <person name="Yandava C."/>
            <person name="Alvarado L."/>
            <person name="Longcore J."/>
            <person name="James T."/>
        </authorList>
    </citation>
    <scope>NUCLEOTIDE SEQUENCE [LARGE SCALE GENOMIC DNA]</scope>
    <source>
        <strain evidence="5 6">JEL423</strain>
    </source>
</reference>
<dbReference type="CDD" id="cd02440">
    <property type="entry name" value="AdoMet_MTases"/>
    <property type="match status" value="1"/>
</dbReference>
<dbReference type="GO" id="GO:0008757">
    <property type="term" value="F:S-adenosylmethionine-dependent methyltransferase activity"/>
    <property type="evidence" value="ECO:0007669"/>
    <property type="project" value="UniProtKB-ARBA"/>
</dbReference>
<dbReference type="InterPro" id="IPR026113">
    <property type="entry name" value="METTL2/6/8-like"/>
</dbReference>
<keyword evidence="2 4" id="KW-0489">Methyltransferase</keyword>
<dbReference type="GO" id="GO:0008173">
    <property type="term" value="F:RNA methyltransferase activity"/>
    <property type="evidence" value="ECO:0007669"/>
    <property type="project" value="UniProtKB-ARBA"/>
</dbReference>
<dbReference type="VEuPathDB" id="FungiDB:BDEG_25638"/>
<dbReference type="GO" id="GO:0032259">
    <property type="term" value="P:methylation"/>
    <property type="evidence" value="ECO:0007669"/>
    <property type="project" value="UniProtKB-KW"/>
</dbReference>
<evidence type="ECO:0000256" key="3">
    <source>
        <dbReference type="ARBA" id="ARBA00022679"/>
    </source>
</evidence>
<comment type="similarity">
    <text evidence="1 4">Belongs to the methyltransferase superfamily. METL family.</text>
</comment>